<evidence type="ECO:0000259" key="17">
    <source>
        <dbReference type="Pfam" id="PF07885"/>
    </source>
</evidence>
<dbReference type="SUPFAM" id="SSF81324">
    <property type="entry name" value="Voltage-gated potassium channels"/>
    <property type="match status" value="2"/>
</dbReference>
<name>A0A210QAD6_MIZYE</name>
<dbReference type="InterPro" id="IPR005410">
    <property type="entry name" value="2pore_dom_K_chnl_THIK"/>
</dbReference>
<evidence type="ECO:0000256" key="5">
    <source>
        <dbReference type="ARBA" id="ARBA00022692"/>
    </source>
</evidence>
<evidence type="ECO:0000256" key="14">
    <source>
        <dbReference type="ARBA" id="ARBA00034430"/>
    </source>
</evidence>
<feature type="transmembrane region" description="Helical" evidence="16">
    <location>
        <begin position="233"/>
        <end position="255"/>
    </location>
</feature>
<feature type="domain" description="Potassium channel" evidence="17">
    <location>
        <begin position="208"/>
        <end position="294"/>
    </location>
</feature>
<reference evidence="18 19" key="1">
    <citation type="journal article" date="2017" name="Nat. Ecol. Evol.">
        <title>Scallop genome provides insights into evolution of bilaterian karyotype and development.</title>
        <authorList>
            <person name="Wang S."/>
            <person name="Zhang J."/>
            <person name="Jiao W."/>
            <person name="Li J."/>
            <person name="Xun X."/>
            <person name="Sun Y."/>
            <person name="Guo X."/>
            <person name="Huan P."/>
            <person name="Dong B."/>
            <person name="Zhang L."/>
            <person name="Hu X."/>
            <person name="Sun X."/>
            <person name="Wang J."/>
            <person name="Zhao C."/>
            <person name="Wang Y."/>
            <person name="Wang D."/>
            <person name="Huang X."/>
            <person name="Wang R."/>
            <person name="Lv J."/>
            <person name="Li Y."/>
            <person name="Zhang Z."/>
            <person name="Liu B."/>
            <person name="Lu W."/>
            <person name="Hui Y."/>
            <person name="Liang J."/>
            <person name="Zhou Z."/>
            <person name="Hou R."/>
            <person name="Li X."/>
            <person name="Liu Y."/>
            <person name="Li H."/>
            <person name="Ning X."/>
            <person name="Lin Y."/>
            <person name="Zhao L."/>
            <person name="Xing Q."/>
            <person name="Dou J."/>
            <person name="Li Y."/>
            <person name="Mao J."/>
            <person name="Guo H."/>
            <person name="Dou H."/>
            <person name="Li T."/>
            <person name="Mu C."/>
            <person name="Jiang W."/>
            <person name="Fu Q."/>
            <person name="Fu X."/>
            <person name="Miao Y."/>
            <person name="Liu J."/>
            <person name="Yu Q."/>
            <person name="Li R."/>
            <person name="Liao H."/>
            <person name="Li X."/>
            <person name="Kong Y."/>
            <person name="Jiang Z."/>
            <person name="Chourrout D."/>
            <person name="Li R."/>
            <person name="Bao Z."/>
        </authorList>
    </citation>
    <scope>NUCLEOTIDE SEQUENCE [LARGE SCALE GENOMIC DNA]</scope>
    <source>
        <strain evidence="18 19">PY_sf001</strain>
    </source>
</reference>
<organism evidence="18 19">
    <name type="scientific">Mizuhopecten yessoensis</name>
    <name type="common">Japanese scallop</name>
    <name type="synonym">Patinopecten yessoensis</name>
    <dbReference type="NCBI Taxonomy" id="6573"/>
    <lineage>
        <taxon>Eukaryota</taxon>
        <taxon>Metazoa</taxon>
        <taxon>Spiralia</taxon>
        <taxon>Lophotrochozoa</taxon>
        <taxon>Mollusca</taxon>
        <taxon>Bivalvia</taxon>
        <taxon>Autobranchia</taxon>
        <taxon>Pteriomorphia</taxon>
        <taxon>Pectinida</taxon>
        <taxon>Pectinoidea</taxon>
        <taxon>Pectinidae</taxon>
        <taxon>Mizuhopecten</taxon>
    </lineage>
</organism>
<keyword evidence="8" id="KW-0851">Voltage-gated channel</keyword>
<dbReference type="GO" id="GO:0046872">
    <property type="term" value="F:metal ion binding"/>
    <property type="evidence" value="ECO:0007669"/>
    <property type="project" value="UniProtKB-KW"/>
</dbReference>
<dbReference type="STRING" id="6573.A0A210QAD6"/>
<evidence type="ECO:0000256" key="13">
    <source>
        <dbReference type="ARBA" id="ARBA00023303"/>
    </source>
</evidence>
<evidence type="ECO:0000256" key="1">
    <source>
        <dbReference type="ARBA" id="ARBA00004651"/>
    </source>
</evidence>
<evidence type="ECO:0000256" key="12">
    <source>
        <dbReference type="ARBA" id="ARBA00023136"/>
    </source>
</evidence>
<keyword evidence="3" id="KW-1003">Cell membrane</keyword>
<evidence type="ECO:0000313" key="18">
    <source>
        <dbReference type="EMBL" id="OWF45696.1"/>
    </source>
</evidence>
<feature type="domain" description="Potassium channel" evidence="17">
    <location>
        <begin position="101"/>
        <end position="158"/>
    </location>
</feature>
<dbReference type="PANTHER" id="PTHR11003:SF10">
    <property type="entry name" value="POTASSIUM CHANNEL DOMAIN-CONTAINING PROTEIN"/>
    <property type="match status" value="1"/>
</dbReference>
<evidence type="ECO:0000256" key="2">
    <source>
        <dbReference type="ARBA" id="ARBA00022448"/>
    </source>
</evidence>
<dbReference type="EMBL" id="NEDP02004417">
    <property type="protein sequence ID" value="OWF45696.1"/>
    <property type="molecule type" value="Genomic_DNA"/>
</dbReference>
<keyword evidence="10 16" id="KW-1133">Transmembrane helix</keyword>
<dbReference type="GO" id="GO:0030322">
    <property type="term" value="P:stabilization of membrane potential"/>
    <property type="evidence" value="ECO:0007669"/>
    <property type="project" value="TreeGrafter"/>
</dbReference>
<dbReference type="InterPro" id="IPR003280">
    <property type="entry name" value="2pore_dom_K_chnl"/>
</dbReference>
<feature type="transmembrane region" description="Helical" evidence="16">
    <location>
        <begin position="110"/>
        <end position="130"/>
    </location>
</feature>
<sequence>MVVLSGSMARSGHRGCCYVLHLREDNARFILLFVVLGIYMITGAILFMILEQDNEVLEKQVYTDRLNSFLRAYPSINRTDFDAILKVHAEAESAGFAGTKRPRWDFPGSFYFVGTVVSTIGFGMTTPRTVAGKIVLIFYGFFGCAGTILFFNLFLERIITFLAYILRSIHERDLKRKGLTNGSNDSRRGSQVSDDDRLDTWKPSVYWVMLILFLGAVIVACCASAMYHPVEDWTYFEAIYFCFVTFATIGFGDYVVSQKESYPNVHLYRFGNFIFIVIGCCCIYSLFNVASIVIKQLLNWIIKKLNCRCRRRKKSKGRRNAITPGHIHRGSKMNKSKAVTVECDSDSDGRRNSDEMISMRDFLQANKISLAMMQKQLWETSQRGMNSSNGSGFQGPVGPLAILNRKLGQEEV</sequence>
<keyword evidence="7" id="KW-0631">Potassium channel</keyword>
<keyword evidence="12 16" id="KW-0472">Membrane</keyword>
<feature type="transmembrane region" description="Helical" evidence="16">
    <location>
        <begin position="267"/>
        <end position="287"/>
    </location>
</feature>
<dbReference type="GO" id="GO:0034702">
    <property type="term" value="C:monoatomic ion channel complex"/>
    <property type="evidence" value="ECO:0007669"/>
    <property type="project" value="UniProtKB-KW"/>
</dbReference>
<protein>
    <submittedName>
        <fullName evidence="18">Potassium channel subfamily K member 12</fullName>
    </submittedName>
</protein>
<comment type="caution">
    <text evidence="18">The sequence shown here is derived from an EMBL/GenBank/DDBJ whole genome shotgun (WGS) entry which is preliminary data.</text>
</comment>
<comment type="catalytic activity">
    <reaction evidence="14">
        <text>K(+)(in) = K(+)(out)</text>
        <dbReference type="Rhea" id="RHEA:29463"/>
        <dbReference type="ChEBI" id="CHEBI:29103"/>
    </reaction>
</comment>
<accession>A0A210QAD6</accession>
<evidence type="ECO:0000256" key="6">
    <source>
        <dbReference type="ARBA" id="ARBA00022723"/>
    </source>
</evidence>
<dbReference type="PRINTS" id="PR01588">
    <property type="entry name" value="THIKCHANNEL"/>
</dbReference>
<keyword evidence="13 15" id="KW-0407">Ion channel</keyword>
<evidence type="ECO:0000313" key="19">
    <source>
        <dbReference type="Proteomes" id="UP000242188"/>
    </source>
</evidence>
<keyword evidence="6" id="KW-0479">Metal-binding</keyword>
<dbReference type="PRINTS" id="PR01333">
    <property type="entry name" value="2POREKCHANEL"/>
</dbReference>
<comment type="similarity">
    <text evidence="15">Belongs to the two pore domain potassium channel (TC 1.A.1.8) family.</text>
</comment>
<dbReference type="InterPro" id="IPR013099">
    <property type="entry name" value="K_chnl_dom"/>
</dbReference>
<evidence type="ECO:0000256" key="7">
    <source>
        <dbReference type="ARBA" id="ARBA00022826"/>
    </source>
</evidence>
<dbReference type="GO" id="GO:0022841">
    <property type="term" value="F:potassium ion leak channel activity"/>
    <property type="evidence" value="ECO:0007669"/>
    <property type="project" value="TreeGrafter"/>
</dbReference>
<feature type="transmembrane region" description="Helical" evidence="16">
    <location>
        <begin position="29"/>
        <end position="50"/>
    </location>
</feature>
<keyword evidence="9" id="KW-0630">Potassium</keyword>
<comment type="subcellular location">
    <subcellularLocation>
        <location evidence="1">Cell membrane</location>
        <topology evidence="1">Multi-pass membrane protein</topology>
    </subcellularLocation>
</comment>
<dbReference type="Gene3D" id="1.10.287.70">
    <property type="match status" value="1"/>
</dbReference>
<dbReference type="OrthoDB" id="297496at2759"/>
<evidence type="ECO:0000256" key="11">
    <source>
        <dbReference type="ARBA" id="ARBA00023065"/>
    </source>
</evidence>
<dbReference type="PANTHER" id="PTHR11003">
    <property type="entry name" value="POTASSIUM CHANNEL, SUBFAMILY K"/>
    <property type="match status" value="1"/>
</dbReference>
<dbReference type="Proteomes" id="UP000242188">
    <property type="component" value="Unassembled WGS sequence"/>
</dbReference>
<dbReference type="AlphaFoldDB" id="A0A210QAD6"/>
<keyword evidence="2 15" id="KW-0813">Transport</keyword>
<evidence type="ECO:0000256" key="15">
    <source>
        <dbReference type="RuleBase" id="RU003857"/>
    </source>
</evidence>
<dbReference type="Pfam" id="PF07885">
    <property type="entry name" value="Ion_trans_2"/>
    <property type="match status" value="2"/>
</dbReference>
<evidence type="ECO:0000256" key="9">
    <source>
        <dbReference type="ARBA" id="ARBA00022958"/>
    </source>
</evidence>
<dbReference type="GO" id="GO:0015271">
    <property type="term" value="F:outward rectifier potassium channel activity"/>
    <property type="evidence" value="ECO:0007669"/>
    <property type="project" value="TreeGrafter"/>
</dbReference>
<keyword evidence="11 15" id="KW-0406">Ion transport</keyword>
<keyword evidence="5 15" id="KW-0812">Transmembrane</keyword>
<gene>
    <name evidence="18" type="ORF">KP79_PYT10305</name>
</gene>
<keyword evidence="4" id="KW-0633">Potassium transport</keyword>
<evidence type="ECO:0000256" key="3">
    <source>
        <dbReference type="ARBA" id="ARBA00022475"/>
    </source>
</evidence>
<dbReference type="FunFam" id="1.10.287.70:FF:000070">
    <property type="entry name" value="Potassium channel, subfamily K, member 12 like"/>
    <property type="match status" value="1"/>
</dbReference>
<proteinExistence type="inferred from homology"/>
<feature type="transmembrane region" description="Helical" evidence="16">
    <location>
        <begin position="205"/>
        <end position="227"/>
    </location>
</feature>
<evidence type="ECO:0000256" key="16">
    <source>
        <dbReference type="SAM" id="Phobius"/>
    </source>
</evidence>
<keyword evidence="19" id="KW-1185">Reference proteome</keyword>
<evidence type="ECO:0000256" key="4">
    <source>
        <dbReference type="ARBA" id="ARBA00022538"/>
    </source>
</evidence>
<evidence type="ECO:0000256" key="8">
    <source>
        <dbReference type="ARBA" id="ARBA00022882"/>
    </source>
</evidence>
<evidence type="ECO:0000256" key="10">
    <source>
        <dbReference type="ARBA" id="ARBA00022989"/>
    </source>
</evidence>
<feature type="transmembrane region" description="Helical" evidence="16">
    <location>
        <begin position="136"/>
        <end position="166"/>
    </location>
</feature>
<dbReference type="GO" id="GO:0005886">
    <property type="term" value="C:plasma membrane"/>
    <property type="evidence" value="ECO:0007669"/>
    <property type="project" value="UniProtKB-SubCell"/>
</dbReference>